<evidence type="ECO:0000259" key="10">
    <source>
        <dbReference type="SMART" id="SM01331"/>
    </source>
</evidence>
<dbReference type="GO" id="GO:0072354">
    <property type="term" value="F:histone H3T3 kinase activity"/>
    <property type="evidence" value="ECO:0007669"/>
    <property type="project" value="TreeGrafter"/>
</dbReference>
<dbReference type="AlphaFoldDB" id="A0A194SDH0"/>
<dbReference type="STRING" id="578459.A0A194SDH0"/>
<dbReference type="PANTHER" id="PTHR24419:SF18">
    <property type="entry name" value="SERINE_THREONINE-PROTEIN KINASE HASPIN"/>
    <property type="match status" value="1"/>
</dbReference>
<feature type="compositionally biased region" description="Acidic residues" evidence="9">
    <location>
        <begin position="51"/>
        <end position="67"/>
    </location>
</feature>
<dbReference type="GO" id="GO:0000278">
    <property type="term" value="P:mitotic cell cycle"/>
    <property type="evidence" value="ECO:0007669"/>
    <property type="project" value="TreeGrafter"/>
</dbReference>
<organism evidence="11 12">
    <name type="scientific">Rhodotorula graminis (strain WP1)</name>
    <dbReference type="NCBI Taxonomy" id="578459"/>
    <lineage>
        <taxon>Eukaryota</taxon>
        <taxon>Fungi</taxon>
        <taxon>Dikarya</taxon>
        <taxon>Basidiomycota</taxon>
        <taxon>Pucciniomycotina</taxon>
        <taxon>Microbotryomycetes</taxon>
        <taxon>Sporidiobolales</taxon>
        <taxon>Sporidiobolaceae</taxon>
        <taxon>Rhodotorula</taxon>
    </lineage>
</organism>
<feature type="compositionally biased region" description="Polar residues" evidence="9">
    <location>
        <begin position="1"/>
        <end position="12"/>
    </location>
</feature>
<dbReference type="Gene3D" id="3.30.200.20">
    <property type="entry name" value="Phosphorylase Kinase, domain 1"/>
    <property type="match status" value="1"/>
</dbReference>
<feature type="compositionally biased region" description="Low complexity" evidence="9">
    <location>
        <begin position="699"/>
        <end position="713"/>
    </location>
</feature>
<feature type="compositionally biased region" description="Low complexity" evidence="9">
    <location>
        <begin position="733"/>
        <end position="749"/>
    </location>
</feature>
<comment type="catalytic activity">
    <reaction evidence="8">
        <text>L-seryl-[protein] + ATP = O-phospho-L-seryl-[protein] + ADP + H(+)</text>
        <dbReference type="Rhea" id="RHEA:17989"/>
        <dbReference type="Rhea" id="RHEA-COMP:9863"/>
        <dbReference type="Rhea" id="RHEA-COMP:11604"/>
        <dbReference type="ChEBI" id="CHEBI:15378"/>
        <dbReference type="ChEBI" id="CHEBI:29999"/>
        <dbReference type="ChEBI" id="CHEBI:30616"/>
        <dbReference type="ChEBI" id="CHEBI:83421"/>
        <dbReference type="ChEBI" id="CHEBI:456216"/>
        <dbReference type="EC" id="2.7.11.1"/>
    </reaction>
</comment>
<evidence type="ECO:0000256" key="1">
    <source>
        <dbReference type="ARBA" id="ARBA00012513"/>
    </source>
</evidence>
<comment type="catalytic activity">
    <reaction evidence="7">
        <text>L-threonyl-[protein] + ATP = O-phospho-L-threonyl-[protein] + ADP + H(+)</text>
        <dbReference type="Rhea" id="RHEA:46608"/>
        <dbReference type="Rhea" id="RHEA-COMP:11060"/>
        <dbReference type="Rhea" id="RHEA-COMP:11605"/>
        <dbReference type="ChEBI" id="CHEBI:15378"/>
        <dbReference type="ChEBI" id="CHEBI:30013"/>
        <dbReference type="ChEBI" id="CHEBI:30616"/>
        <dbReference type="ChEBI" id="CHEBI:61977"/>
        <dbReference type="ChEBI" id="CHEBI:456216"/>
        <dbReference type="EC" id="2.7.11.1"/>
    </reaction>
</comment>
<dbReference type="GO" id="GO:0005634">
    <property type="term" value="C:nucleus"/>
    <property type="evidence" value="ECO:0007669"/>
    <property type="project" value="TreeGrafter"/>
</dbReference>
<dbReference type="GO" id="GO:0005737">
    <property type="term" value="C:cytoplasm"/>
    <property type="evidence" value="ECO:0007669"/>
    <property type="project" value="TreeGrafter"/>
</dbReference>
<keyword evidence="3" id="KW-0808">Transferase</keyword>
<dbReference type="GeneID" id="28975680"/>
<dbReference type="Gene3D" id="1.10.510.10">
    <property type="entry name" value="Transferase(Phosphotransferase) domain 1"/>
    <property type="match status" value="1"/>
</dbReference>
<evidence type="ECO:0000256" key="4">
    <source>
        <dbReference type="ARBA" id="ARBA00022741"/>
    </source>
</evidence>
<dbReference type="GO" id="GO:0005524">
    <property type="term" value="F:ATP binding"/>
    <property type="evidence" value="ECO:0007669"/>
    <property type="project" value="UniProtKB-KW"/>
</dbReference>
<feature type="compositionally biased region" description="Low complexity" evidence="9">
    <location>
        <begin position="32"/>
        <end position="50"/>
    </location>
</feature>
<evidence type="ECO:0000313" key="11">
    <source>
        <dbReference type="EMBL" id="KPV78642.1"/>
    </source>
</evidence>
<evidence type="ECO:0000256" key="7">
    <source>
        <dbReference type="ARBA" id="ARBA00047899"/>
    </source>
</evidence>
<dbReference type="PANTHER" id="PTHR24419">
    <property type="entry name" value="INTERLEUKIN-1 RECEPTOR-ASSOCIATED KINASE"/>
    <property type="match status" value="1"/>
</dbReference>
<feature type="compositionally biased region" description="Low complexity" evidence="9">
    <location>
        <begin position="209"/>
        <end position="230"/>
    </location>
</feature>
<keyword evidence="5" id="KW-0418">Kinase</keyword>
<proteinExistence type="predicted"/>
<dbReference type="OrthoDB" id="5327538at2759"/>
<evidence type="ECO:0000256" key="5">
    <source>
        <dbReference type="ARBA" id="ARBA00022777"/>
    </source>
</evidence>
<keyword evidence="12" id="KW-1185">Reference proteome</keyword>
<evidence type="ECO:0000256" key="8">
    <source>
        <dbReference type="ARBA" id="ARBA00048679"/>
    </source>
</evidence>
<dbReference type="Proteomes" id="UP000053890">
    <property type="component" value="Unassembled WGS sequence"/>
</dbReference>
<keyword evidence="2" id="KW-0723">Serine/threonine-protein kinase</keyword>
<evidence type="ECO:0000256" key="3">
    <source>
        <dbReference type="ARBA" id="ARBA00022679"/>
    </source>
</evidence>
<feature type="region of interest" description="Disordered" evidence="9">
    <location>
        <begin position="1"/>
        <end position="230"/>
    </location>
</feature>
<evidence type="ECO:0000256" key="6">
    <source>
        <dbReference type="ARBA" id="ARBA00022840"/>
    </source>
</evidence>
<evidence type="ECO:0000256" key="2">
    <source>
        <dbReference type="ARBA" id="ARBA00022527"/>
    </source>
</evidence>
<dbReference type="EC" id="2.7.11.1" evidence="1"/>
<dbReference type="InterPro" id="IPR024604">
    <property type="entry name" value="GSG2_C"/>
</dbReference>
<feature type="domain" description="Serine/threonine-protein kinase haspin C-terminal" evidence="10">
    <location>
        <begin position="594"/>
        <end position="691"/>
    </location>
</feature>
<reference evidence="11 12" key="1">
    <citation type="journal article" date="2015" name="Front. Microbiol.">
        <title>Genome sequence of the plant growth promoting endophytic yeast Rhodotorula graminis WP1.</title>
        <authorList>
            <person name="Firrincieli A."/>
            <person name="Otillar R."/>
            <person name="Salamov A."/>
            <person name="Schmutz J."/>
            <person name="Khan Z."/>
            <person name="Redman R.S."/>
            <person name="Fleck N.D."/>
            <person name="Lindquist E."/>
            <person name="Grigoriev I.V."/>
            <person name="Doty S.L."/>
        </authorList>
    </citation>
    <scope>NUCLEOTIDE SEQUENCE [LARGE SCALE GENOMIC DNA]</scope>
    <source>
        <strain evidence="11 12">WP1</strain>
    </source>
</reference>
<evidence type="ECO:0000256" key="9">
    <source>
        <dbReference type="SAM" id="MobiDB-lite"/>
    </source>
</evidence>
<protein>
    <recommendedName>
        <fullName evidence="1">non-specific serine/threonine protein kinase</fullName>
        <ecNumber evidence="1">2.7.11.1</ecNumber>
    </recommendedName>
</protein>
<evidence type="ECO:0000313" key="12">
    <source>
        <dbReference type="Proteomes" id="UP000053890"/>
    </source>
</evidence>
<name>A0A194SDH0_RHOGW</name>
<feature type="region of interest" description="Disordered" evidence="9">
    <location>
        <begin position="652"/>
        <end position="751"/>
    </location>
</feature>
<keyword evidence="6" id="KW-0067">ATP-binding</keyword>
<sequence>MPPTALSGSTQHYRAYGKRKTNVINRRQPLGAWNASPVAAPAADGTTSSSDDSETTTDDSSSDDDDEPRVTLATRTEAAPCRRKPAKQPAFAVVVESRRSSSTRPPPGARTTASTSASKENGPAAVWTSSVSGKVQGKAVELVKGGATSGDEAARRSPLGGASSSSSSRRRPAQSGKKAVYGARRARATVVLSSGSSSEEEERLPTPPGVRRTPVVVQSSGSATSSPLTSLQATPQAVVVLSDEESEGEDELVDDRAALVLEDEASSLSVAESSDANDLVVVDSASSRAAPRSAGRFPPQLASLRSSLLSPNLFSFSSFVASPPAPFSATRPATAAPWRKIGEASYSEVFATTDDAGRDMVVKIIPVAAPSRSRTGTRGGSALRSDVPLPFVSSCDAVRREIEVSGVLGGREGGIDGFVRFRGAFLVQGSYPDELLSAWDDFKRAQGPACDEQVRPDVLPETQLFALLLLDNAGSALETFKLKSWVEAAGVLGQVVEALGKAEEECGFEHRDLHWGNILLQSVAARRAPASSLSHRLASLSLGQPSSPALSPLALLDPTSCGVRATLIDFTLSRCCVSTSADADQVVFDPFEDDDLFEGEGEYQFEVYRRMRALVERAQGEQGDKAWRASEPRTNVLWLHYLVDKLLHSSRLRLPPPPPPSPSSATPSSPHRQSGPAASPRRAPLAHRPVTRRTSTAFAPSLSSPARARARASVGGGVGRPAAFGSPLKPRARTLPTPTTASARAAAATEARERAAHDALVRAERALEAAVEGWGLGSGTGTGGRGAAKGRGRARKVVKVPAGRDAGLAFASAGEFARWWFGGF</sequence>
<dbReference type="InterPro" id="IPR011009">
    <property type="entry name" value="Kinase-like_dom_sf"/>
</dbReference>
<feature type="compositionally biased region" description="Low complexity" evidence="9">
    <location>
        <begin position="109"/>
        <end position="118"/>
    </location>
</feature>
<accession>A0A194SDH0</accession>
<feature type="compositionally biased region" description="Low complexity" evidence="9">
    <location>
        <begin position="156"/>
        <end position="167"/>
    </location>
</feature>
<dbReference type="Pfam" id="PF12330">
    <property type="entry name" value="Haspin_kinase"/>
    <property type="match status" value="1"/>
</dbReference>
<gene>
    <name evidence="11" type="ORF">RHOBADRAFT_49210</name>
</gene>
<dbReference type="EMBL" id="KQ474073">
    <property type="protein sequence ID" value="KPV78642.1"/>
    <property type="molecule type" value="Genomic_DNA"/>
</dbReference>
<keyword evidence="4" id="KW-0547">Nucleotide-binding</keyword>
<dbReference type="SUPFAM" id="SSF56112">
    <property type="entry name" value="Protein kinase-like (PK-like)"/>
    <property type="match status" value="1"/>
</dbReference>
<dbReference type="SMART" id="SM01331">
    <property type="entry name" value="DUF3635"/>
    <property type="match status" value="1"/>
</dbReference>
<dbReference type="RefSeq" id="XP_018274691.1">
    <property type="nucleotide sequence ID" value="XM_018415232.1"/>
</dbReference>
<dbReference type="OMA" id="REIWASA"/>
<dbReference type="GO" id="GO:0035556">
    <property type="term" value="P:intracellular signal transduction"/>
    <property type="evidence" value="ECO:0007669"/>
    <property type="project" value="TreeGrafter"/>
</dbReference>